<keyword evidence="1" id="KW-0732">Signal</keyword>
<keyword evidence="3" id="KW-1185">Reference proteome</keyword>
<reference evidence="2 3" key="1">
    <citation type="journal article" date="2017" name="Int. J. Syst. Evol. Microbiol.">
        <title>Marinicauda algicola sp. nov., isolated from a marine red alga Rhodosorus marinus.</title>
        <authorList>
            <person name="Jeong S.E."/>
            <person name="Jeon S.H."/>
            <person name="Chun B.H."/>
            <person name="Kim D.W."/>
            <person name="Jeon C.O."/>
        </authorList>
    </citation>
    <scope>NUCLEOTIDE SEQUENCE [LARGE SCALE GENOMIC DNA]</scope>
    <source>
        <strain evidence="2 3">JCM 31718</strain>
    </source>
</reference>
<dbReference type="Proteomes" id="UP000308054">
    <property type="component" value="Unassembled WGS sequence"/>
</dbReference>
<evidence type="ECO:0000256" key="1">
    <source>
        <dbReference type="SAM" id="SignalP"/>
    </source>
</evidence>
<proteinExistence type="predicted"/>
<dbReference type="AlphaFoldDB" id="A0A4S2GZF7"/>
<evidence type="ECO:0000313" key="2">
    <source>
        <dbReference type="EMBL" id="TGY88331.1"/>
    </source>
</evidence>
<dbReference type="RefSeq" id="WP_135996177.1">
    <property type="nucleotide sequence ID" value="NZ_CP071057.1"/>
</dbReference>
<dbReference type="EMBL" id="SRXW01000003">
    <property type="protein sequence ID" value="TGY88331.1"/>
    <property type="molecule type" value="Genomic_DNA"/>
</dbReference>
<dbReference type="PROSITE" id="PS51257">
    <property type="entry name" value="PROKAR_LIPOPROTEIN"/>
    <property type="match status" value="1"/>
</dbReference>
<feature type="chain" id="PRO_5020804297" evidence="1">
    <location>
        <begin position="20"/>
        <end position="141"/>
    </location>
</feature>
<accession>A0A4S2GZF7</accession>
<sequence>MLKILSVFLLSAVAVSCSAVPREQGLAVNATELFRAHIEGAAAVARVASVVCDSCYSDLVIDPAREFEYLLGKAAIYYRENSASIVMDAFLEREICSLSIFSSNFEFVERAAPLPGEVDVSFEVFIQELLRNERISCAAEL</sequence>
<organism evidence="2 3">
    <name type="scientific">Marinicauda algicola</name>
    <dbReference type="NCBI Taxonomy" id="2029849"/>
    <lineage>
        <taxon>Bacteria</taxon>
        <taxon>Pseudomonadati</taxon>
        <taxon>Pseudomonadota</taxon>
        <taxon>Alphaproteobacteria</taxon>
        <taxon>Maricaulales</taxon>
        <taxon>Maricaulaceae</taxon>
        <taxon>Marinicauda</taxon>
    </lineage>
</organism>
<gene>
    <name evidence="2" type="ORF">E5163_10945</name>
</gene>
<comment type="caution">
    <text evidence="2">The sequence shown here is derived from an EMBL/GenBank/DDBJ whole genome shotgun (WGS) entry which is preliminary data.</text>
</comment>
<evidence type="ECO:0000313" key="3">
    <source>
        <dbReference type="Proteomes" id="UP000308054"/>
    </source>
</evidence>
<feature type="signal peptide" evidence="1">
    <location>
        <begin position="1"/>
        <end position="19"/>
    </location>
</feature>
<name>A0A4S2GZF7_9PROT</name>
<protein>
    <submittedName>
        <fullName evidence="2">Uncharacterized protein</fullName>
    </submittedName>
</protein>